<name>A0A2I1FEP4_9GLOM</name>
<dbReference type="AlphaFoldDB" id="A0A2I1FEP4"/>
<feature type="region of interest" description="Disordered" evidence="1">
    <location>
        <begin position="40"/>
        <end position="63"/>
    </location>
</feature>
<dbReference type="Proteomes" id="UP000232688">
    <property type="component" value="Unassembled WGS sequence"/>
</dbReference>
<dbReference type="VEuPathDB" id="FungiDB:RhiirA1_401527"/>
<organism evidence="3 4">
    <name type="scientific">Rhizophagus irregularis</name>
    <dbReference type="NCBI Taxonomy" id="588596"/>
    <lineage>
        <taxon>Eukaryota</taxon>
        <taxon>Fungi</taxon>
        <taxon>Fungi incertae sedis</taxon>
        <taxon>Mucoromycota</taxon>
        <taxon>Glomeromycotina</taxon>
        <taxon>Glomeromycetes</taxon>
        <taxon>Glomerales</taxon>
        <taxon>Glomeraceae</taxon>
        <taxon>Rhizophagus</taxon>
    </lineage>
</organism>
<proteinExistence type="predicted"/>
<comment type="caution">
    <text evidence="3">The sequence shown here is derived from an EMBL/GenBank/DDBJ whole genome shotgun (WGS) entry which is preliminary data.</text>
</comment>
<sequence length="174" mass="20547">MTSKLVQFTFNNNSTIFEIVNFFLCERDRGKRRSIWRKMRRRRRRVRNNSGKRRRSRQNISGGKGDLTEGWMLSGIWDTGASSCMRSRFKMLLASSEESAEFGVCHGKRRAIEREEKENETDRSLLLCWARWEVLGLELLLTQLELEADRSLDFERDRERERELAALGLERRGG</sequence>
<protein>
    <submittedName>
        <fullName evidence="3">Uncharacterized protein</fullName>
    </submittedName>
</protein>
<evidence type="ECO:0000256" key="1">
    <source>
        <dbReference type="SAM" id="MobiDB-lite"/>
    </source>
</evidence>
<evidence type="ECO:0000313" key="4">
    <source>
        <dbReference type="Proteomes" id="UP000232688"/>
    </source>
</evidence>
<feature type="compositionally biased region" description="Basic residues" evidence="1">
    <location>
        <begin position="40"/>
        <end position="57"/>
    </location>
</feature>
<reference evidence="3 4" key="4">
    <citation type="submission" date="2017-10" db="EMBL/GenBank/DDBJ databases">
        <title>Genome analyses suggest a sexual origin of heterokaryosis in a supposedly ancient asexual fungus.</title>
        <authorList>
            <person name="Corradi N."/>
            <person name="Sedzielewska K."/>
            <person name="Noel J."/>
            <person name="Charron P."/>
            <person name="Farinelli L."/>
            <person name="Marton T."/>
            <person name="Kruger M."/>
            <person name="Pelin A."/>
            <person name="Brachmann A."/>
            <person name="Corradi N."/>
        </authorList>
    </citation>
    <scope>NUCLEOTIDE SEQUENCE [LARGE SCALE GENOMIC DNA]</scope>
    <source>
        <strain evidence="3 4">A1</strain>
    </source>
</reference>
<evidence type="ECO:0000313" key="5">
    <source>
        <dbReference type="Proteomes" id="UP000232722"/>
    </source>
</evidence>
<evidence type="ECO:0000313" key="2">
    <source>
        <dbReference type="EMBL" id="PKB96793.1"/>
    </source>
</evidence>
<gene>
    <name evidence="3" type="ORF">RhiirA1_401527</name>
    <name evidence="2" type="ORF">RhiirA5_385097</name>
</gene>
<reference evidence="2 5" key="2">
    <citation type="submission" date="2017-09" db="EMBL/GenBank/DDBJ databases">
        <title>Extensive intraspecific genome diversity in a model arbuscular mycorrhizal fungus.</title>
        <authorList>
            <person name="Chen E.C."/>
            <person name="Morin E."/>
            <person name="Beaudet D."/>
            <person name="Noel J."/>
            <person name="Ndikumana S."/>
            <person name="Charron P."/>
            <person name="St-Onge C."/>
            <person name="Giorgi J."/>
            <person name="Grigoriev I.V."/>
            <person name="Roux C."/>
            <person name="Martin F.M."/>
            <person name="Corradi N."/>
        </authorList>
    </citation>
    <scope>NUCLEOTIDE SEQUENCE [LARGE SCALE GENOMIC DNA]</scope>
    <source>
        <strain evidence="2 5">A5</strain>
    </source>
</reference>
<dbReference type="EMBL" id="LLXJ01003631">
    <property type="protein sequence ID" value="PKB96793.1"/>
    <property type="molecule type" value="Genomic_DNA"/>
</dbReference>
<dbReference type="EMBL" id="LLXH01001873">
    <property type="protein sequence ID" value="PKC57273.1"/>
    <property type="molecule type" value="Genomic_DNA"/>
</dbReference>
<reference evidence="3 4" key="3">
    <citation type="submission" date="2017-10" db="EMBL/GenBank/DDBJ databases">
        <title>Extensive intraspecific genome diversity in a model arbuscular mycorrhizal fungus.</title>
        <authorList>
            <person name="Chen E.C.H."/>
            <person name="Morin E."/>
            <person name="Baudet D."/>
            <person name="Noel J."/>
            <person name="Ndikumana S."/>
            <person name="Charron P."/>
            <person name="St-Onge C."/>
            <person name="Giorgi J."/>
            <person name="Grigoriev I.V."/>
            <person name="Roux C."/>
            <person name="Martin F.M."/>
            <person name="Corradi N."/>
        </authorList>
    </citation>
    <scope>NUCLEOTIDE SEQUENCE [LARGE SCALE GENOMIC DNA]</scope>
    <source>
        <strain evidence="3 4">A1</strain>
    </source>
</reference>
<accession>A0A2I1FEP4</accession>
<reference evidence="2 5" key="1">
    <citation type="submission" date="2016-04" db="EMBL/GenBank/DDBJ databases">
        <title>Genome analyses suggest a sexual origin of heterokaryosis in a supposedly ancient asexual fungus.</title>
        <authorList>
            <person name="Ropars J."/>
            <person name="Sedzielewska K."/>
            <person name="Noel J."/>
            <person name="Charron P."/>
            <person name="Farinelli L."/>
            <person name="Marton T."/>
            <person name="Kruger M."/>
            <person name="Pelin A."/>
            <person name="Brachmann A."/>
            <person name="Corradi N."/>
        </authorList>
    </citation>
    <scope>NUCLEOTIDE SEQUENCE [LARGE SCALE GENOMIC DNA]</scope>
    <source>
        <strain evidence="2 5">A5</strain>
    </source>
</reference>
<dbReference type="VEuPathDB" id="FungiDB:FUN_020800"/>
<evidence type="ECO:0000313" key="3">
    <source>
        <dbReference type="EMBL" id="PKC57273.1"/>
    </source>
</evidence>
<dbReference type="Proteomes" id="UP000232722">
    <property type="component" value="Unassembled WGS sequence"/>
</dbReference>